<dbReference type="PANTHER" id="PTHR13043">
    <property type="entry name" value="EXOCYST COMPLEX COMPONENT SEC5"/>
    <property type="match status" value="1"/>
</dbReference>
<evidence type="ECO:0000256" key="6">
    <source>
        <dbReference type="ARBA" id="ARBA00022927"/>
    </source>
</evidence>
<accession>A0A8S0YNP2</accession>
<evidence type="ECO:0000256" key="3">
    <source>
        <dbReference type="ARBA" id="ARBA00017526"/>
    </source>
</evidence>
<keyword evidence="5 7" id="KW-0268">Exocytosis</keyword>
<dbReference type="Gene3D" id="2.60.40.10">
    <property type="entry name" value="Immunoglobulins"/>
    <property type="match status" value="1"/>
</dbReference>
<feature type="compositionally biased region" description="Low complexity" evidence="8">
    <location>
        <begin position="513"/>
        <end position="528"/>
    </location>
</feature>
<feature type="domain" description="Exocyst complex component EXOC2/Sec5 N-terminal" evidence="10">
    <location>
        <begin position="126"/>
        <end position="1033"/>
    </location>
</feature>
<keyword evidence="4 7" id="KW-0813">Transport</keyword>
<dbReference type="InterPro" id="IPR002909">
    <property type="entry name" value="IPT_dom"/>
</dbReference>
<evidence type="ECO:0000259" key="9">
    <source>
        <dbReference type="Pfam" id="PF01833"/>
    </source>
</evidence>
<evidence type="ECO:0000256" key="8">
    <source>
        <dbReference type="SAM" id="MobiDB-lite"/>
    </source>
</evidence>
<dbReference type="GO" id="GO:0015031">
    <property type="term" value="P:protein transport"/>
    <property type="evidence" value="ECO:0007669"/>
    <property type="project" value="UniProtKB-KW"/>
</dbReference>
<dbReference type="GO" id="GO:0048731">
    <property type="term" value="P:system development"/>
    <property type="evidence" value="ECO:0007669"/>
    <property type="project" value="UniProtKB-ARBA"/>
</dbReference>
<sequence>MGPPPVVTGISPKEGPPGTRVTIRGEFLGTSVTDLIGLKICGCDCLLSAEWKSKNKIVARSGPCKGRGDIIVTTRSGGEGTSTVQFRGYHESIGPVKESAVWVEEAAPPSLPWGRRPMSPTTYIPPDPLGLSTEGDDCKFPEEELHEMFPDGSGKLSDDNFQPGWYLLEHHSNTSFEDLKAGMVFLQRKVESQKEGQLSFLKANTGAVMDQLDRLVLLKNMYEEDERKNGKEPLPSLQAAIEESITLADSLFSEILSRKDNADKTREALSLLTRHKFLFQLPASIDRNIRKKEYDLVVNDYTRVKNLFGNTDVKLFQKILGEIDKKIEDLKEKLYNRMKTMPINVQEQIKYIRLLISLNWEGDAAWVAITSRKDYLMSLMNKVKDHFKQKEEQEFSDKNKRKLKEAESEASAVRGAWCAAACGALSAQLHALWPLARRYFAFELAGEPTDHQRQAQLKLSAQLHALWPLARRYFAFELAGEPTDHQRQAQLKLSLHIRYSCLRSCTRCGRSRAATSPASWPASPPTTSGRRNSRSHSSPYIYATAVCAAARAVAARAPLLRRRAGRRAHRPPAAGATQGLIALLTYTLQLSAQLHALWPLARRYFAGELAGEPTDHQRQAQLKEMIIAAVELFSDHMRTCLLSSTGSKNLPIDALRVRLVANLRHMREAYEELIKLDLPSQPLSIVEKVIFDYRVYGMTMFLQRAHKRVKGLAEKETWKIEEFTDYGAITNLPHLLETYTEEALSAIHKCVSGGGRREGVLLAEGGEPARAAIKLTQGLLLAYVAVLQDLALHLDDTQEFNNNNLSVALEQRIEEGASNSRSWQQRLLLAGTNAHYTRRVTLTNISEAFHNYGFPAPTEAIQATKEALSTLESTIAETYLEHKGDPLVGTIETSMDMGRHKTDADAVIDDARPYVYEIINNLIAVHAEVDGVCGAASSRYVRLICETVCEELARLAACAPGAELVAPQAAFQARLEHTLLHVATAEHLTRKAENYLMEALSTIPPLENEEEKKRMDSIVEGFKKRMELQLASLNCNMETV</sequence>
<dbReference type="InterPro" id="IPR039481">
    <property type="entry name" value="EXOC2/Sec5_N_dom"/>
</dbReference>
<dbReference type="InterPro" id="IPR013783">
    <property type="entry name" value="Ig-like_fold"/>
</dbReference>
<gene>
    <name evidence="11" type="ORF">APLA_LOCUS562</name>
</gene>
<evidence type="ECO:0000313" key="12">
    <source>
        <dbReference type="Proteomes" id="UP000494256"/>
    </source>
</evidence>
<feature type="region of interest" description="Disordered" evidence="8">
    <location>
        <begin position="512"/>
        <end position="535"/>
    </location>
</feature>
<dbReference type="SUPFAM" id="SSF81296">
    <property type="entry name" value="E set domains"/>
    <property type="match status" value="1"/>
</dbReference>
<dbReference type="InterPro" id="IPR029175">
    <property type="entry name" value="EXOC2/Sec5"/>
</dbReference>
<comment type="subunit">
    <text evidence="7">Component of the exocyst complex.</text>
</comment>
<evidence type="ECO:0000259" key="10">
    <source>
        <dbReference type="Pfam" id="PF15469"/>
    </source>
</evidence>
<comment type="similarity">
    <text evidence="2 7">Belongs to the SEC5 family.</text>
</comment>
<comment type="function">
    <text evidence="1 7">Component of the exocyst complex involved in the docking of exocytic vesicles with fusion sites on the plasma membrane.</text>
</comment>
<evidence type="ECO:0000256" key="4">
    <source>
        <dbReference type="ARBA" id="ARBA00022448"/>
    </source>
</evidence>
<evidence type="ECO:0000256" key="2">
    <source>
        <dbReference type="ARBA" id="ARBA00010578"/>
    </source>
</evidence>
<dbReference type="InterPro" id="IPR014756">
    <property type="entry name" value="Ig_E-set"/>
</dbReference>
<dbReference type="GO" id="GO:0006893">
    <property type="term" value="P:Golgi to plasma membrane transport"/>
    <property type="evidence" value="ECO:0007669"/>
    <property type="project" value="UniProtKB-UniRule"/>
</dbReference>
<evidence type="ECO:0000256" key="5">
    <source>
        <dbReference type="ARBA" id="ARBA00022483"/>
    </source>
</evidence>
<dbReference type="EMBL" id="CADEBD010000042">
    <property type="protein sequence ID" value="CAB3220954.1"/>
    <property type="molecule type" value="Genomic_DNA"/>
</dbReference>
<keyword evidence="6 7" id="KW-0653">Protein transport</keyword>
<dbReference type="Proteomes" id="UP000494256">
    <property type="component" value="Unassembled WGS sequence"/>
</dbReference>
<dbReference type="GO" id="GO:0048468">
    <property type="term" value="P:cell development"/>
    <property type="evidence" value="ECO:0007669"/>
    <property type="project" value="UniProtKB-ARBA"/>
</dbReference>
<protein>
    <recommendedName>
        <fullName evidence="3 7">Exocyst complex component 2</fullName>
    </recommendedName>
</protein>
<reference evidence="11 12" key="1">
    <citation type="submission" date="2020-04" db="EMBL/GenBank/DDBJ databases">
        <authorList>
            <person name="Wallbank WR R."/>
            <person name="Pardo Diaz C."/>
            <person name="Kozak K."/>
            <person name="Martin S."/>
            <person name="Jiggins C."/>
            <person name="Moest M."/>
            <person name="Warren A I."/>
            <person name="Byers J.R.P. K."/>
            <person name="Montejo-Kovacevich G."/>
            <person name="Yen C E."/>
        </authorList>
    </citation>
    <scope>NUCLEOTIDE SEQUENCE [LARGE SCALE GENOMIC DNA]</scope>
</reference>
<dbReference type="GO" id="GO:0000145">
    <property type="term" value="C:exocyst"/>
    <property type="evidence" value="ECO:0007669"/>
    <property type="project" value="UniProtKB-UniRule"/>
</dbReference>
<dbReference type="AlphaFoldDB" id="A0A8S0YNP2"/>
<evidence type="ECO:0000256" key="1">
    <source>
        <dbReference type="ARBA" id="ARBA00002660"/>
    </source>
</evidence>
<organism evidence="11 12">
    <name type="scientific">Arctia plantaginis</name>
    <name type="common">Wood tiger moth</name>
    <name type="synonym">Phalaena plantaginis</name>
    <dbReference type="NCBI Taxonomy" id="874455"/>
    <lineage>
        <taxon>Eukaryota</taxon>
        <taxon>Metazoa</taxon>
        <taxon>Ecdysozoa</taxon>
        <taxon>Arthropoda</taxon>
        <taxon>Hexapoda</taxon>
        <taxon>Insecta</taxon>
        <taxon>Pterygota</taxon>
        <taxon>Neoptera</taxon>
        <taxon>Endopterygota</taxon>
        <taxon>Lepidoptera</taxon>
        <taxon>Glossata</taxon>
        <taxon>Ditrysia</taxon>
        <taxon>Noctuoidea</taxon>
        <taxon>Erebidae</taxon>
        <taxon>Arctiinae</taxon>
        <taxon>Arctia</taxon>
    </lineage>
</organism>
<dbReference type="OrthoDB" id="6515429at2759"/>
<proteinExistence type="inferred from homology"/>
<dbReference type="GO" id="GO:0006887">
    <property type="term" value="P:exocytosis"/>
    <property type="evidence" value="ECO:0007669"/>
    <property type="project" value="UniProtKB-KW"/>
</dbReference>
<name>A0A8S0YNP2_ARCPL</name>
<dbReference type="PANTHER" id="PTHR13043:SF1">
    <property type="entry name" value="EXOCYST COMPLEX COMPONENT 2"/>
    <property type="match status" value="1"/>
</dbReference>
<evidence type="ECO:0000256" key="7">
    <source>
        <dbReference type="RuleBase" id="RU365069"/>
    </source>
</evidence>
<feature type="domain" description="IPT/TIG" evidence="9">
    <location>
        <begin position="5"/>
        <end position="86"/>
    </location>
</feature>
<dbReference type="Pfam" id="PF15469">
    <property type="entry name" value="Sec5"/>
    <property type="match status" value="1"/>
</dbReference>
<dbReference type="Pfam" id="PF01833">
    <property type="entry name" value="TIG"/>
    <property type="match status" value="1"/>
</dbReference>
<evidence type="ECO:0000313" key="11">
    <source>
        <dbReference type="EMBL" id="CAB3220954.1"/>
    </source>
</evidence>
<dbReference type="FunFam" id="2.60.40.10:FF:000196">
    <property type="entry name" value="Exocyst complex component 2"/>
    <property type="match status" value="1"/>
</dbReference>
<comment type="caution">
    <text evidence="11">The sequence shown here is derived from an EMBL/GenBank/DDBJ whole genome shotgun (WGS) entry which is preliminary data.</text>
</comment>